<reference evidence="2" key="1">
    <citation type="journal article" date="2018" name="Nat. Plants">
        <title>Whole-genome landscape of Medicago truncatula symbiotic genes.</title>
        <authorList>
            <person name="Pecrix Y."/>
            <person name="Staton S.E."/>
            <person name="Sallet E."/>
            <person name="Lelandais-Briere C."/>
            <person name="Moreau S."/>
            <person name="Carrere S."/>
            <person name="Blein T."/>
            <person name="Jardinaud M.F."/>
            <person name="Latrasse D."/>
            <person name="Zouine M."/>
            <person name="Zahm M."/>
            <person name="Kreplak J."/>
            <person name="Mayjonade B."/>
            <person name="Satge C."/>
            <person name="Perez M."/>
            <person name="Cauet S."/>
            <person name="Marande W."/>
            <person name="Chantry-Darmon C."/>
            <person name="Lopez-Roques C."/>
            <person name="Bouchez O."/>
            <person name="Berard A."/>
            <person name="Debelle F."/>
            <person name="Munos S."/>
            <person name="Bendahmane A."/>
            <person name="Berges H."/>
            <person name="Niebel A."/>
            <person name="Buitink J."/>
            <person name="Frugier F."/>
            <person name="Benhamed M."/>
            <person name="Crespi M."/>
            <person name="Gouzy J."/>
            <person name="Gamas P."/>
        </authorList>
    </citation>
    <scope>NUCLEOTIDE SEQUENCE [LARGE SCALE GENOMIC DNA]</scope>
    <source>
        <strain evidence="2">cv. Jemalong A17</strain>
    </source>
</reference>
<name>A0A396IHK3_MEDTR</name>
<proteinExistence type="predicted"/>
<sequence length="103" mass="12105">MKEFFLTDDTGYLWKCTNTFVCCPNMLFKIGGSWKQYCQSCRVREGAGVRIGAPKRVLIYKHDNLFNIVFRFHAIFKVTKIESCNMYVHPIFEQTHKLFKGVN</sequence>
<dbReference type="Proteomes" id="UP000265566">
    <property type="component" value="Chromosome 4"/>
</dbReference>
<evidence type="ECO:0000313" key="1">
    <source>
        <dbReference type="EMBL" id="RHN65069.1"/>
    </source>
</evidence>
<dbReference type="Gramene" id="rna27962">
    <property type="protein sequence ID" value="RHN65069.1"/>
    <property type="gene ID" value="gene27962"/>
</dbReference>
<evidence type="ECO:0000313" key="2">
    <source>
        <dbReference type="Proteomes" id="UP000265566"/>
    </source>
</evidence>
<dbReference type="EMBL" id="PSQE01000004">
    <property type="protein sequence ID" value="RHN65069.1"/>
    <property type="molecule type" value="Genomic_DNA"/>
</dbReference>
<accession>A0A396IHK3</accession>
<gene>
    <name evidence="1" type="ORF">MtrunA17_Chr4g0075931</name>
</gene>
<organism evidence="1 2">
    <name type="scientific">Medicago truncatula</name>
    <name type="common">Barrel medic</name>
    <name type="synonym">Medicago tribuloides</name>
    <dbReference type="NCBI Taxonomy" id="3880"/>
    <lineage>
        <taxon>Eukaryota</taxon>
        <taxon>Viridiplantae</taxon>
        <taxon>Streptophyta</taxon>
        <taxon>Embryophyta</taxon>
        <taxon>Tracheophyta</taxon>
        <taxon>Spermatophyta</taxon>
        <taxon>Magnoliopsida</taxon>
        <taxon>eudicotyledons</taxon>
        <taxon>Gunneridae</taxon>
        <taxon>Pentapetalae</taxon>
        <taxon>rosids</taxon>
        <taxon>fabids</taxon>
        <taxon>Fabales</taxon>
        <taxon>Fabaceae</taxon>
        <taxon>Papilionoideae</taxon>
        <taxon>50 kb inversion clade</taxon>
        <taxon>NPAAA clade</taxon>
        <taxon>Hologalegina</taxon>
        <taxon>IRL clade</taxon>
        <taxon>Trifolieae</taxon>
        <taxon>Medicago</taxon>
    </lineage>
</organism>
<comment type="caution">
    <text evidence="1">The sequence shown here is derived from an EMBL/GenBank/DDBJ whole genome shotgun (WGS) entry which is preliminary data.</text>
</comment>
<dbReference type="AlphaFoldDB" id="A0A396IHK3"/>
<protein>
    <submittedName>
        <fullName evidence="1">Uncharacterized protein</fullName>
    </submittedName>
</protein>